<keyword evidence="1" id="KW-0472">Membrane</keyword>
<keyword evidence="1" id="KW-0812">Transmembrane</keyword>
<feature type="transmembrane region" description="Helical" evidence="1">
    <location>
        <begin position="222"/>
        <end position="244"/>
    </location>
</feature>
<feature type="transmembrane region" description="Helical" evidence="1">
    <location>
        <begin position="33"/>
        <end position="55"/>
    </location>
</feature>
<proteinExistence type="predicted"/>
<comment type="caution">
    <text evidence="2">The sequence shown here is derived from an EMBL/GenBank/DDBJ whole genome shotgun (WGS) entry which is preliminary data.</text>
</comment>
<evidence type="ECO:0000313" key="3">
    <source>
        <dbReference type="Proteomes" id="UP001607303"/>
    </source>
</evidence>
<name>A0ABD2ANP6_VESMC</name>
<reference evidence="2 3" key="1">
    <citation type="journal article" date="2024" name="Ann. Entomol. Soc. Am.">
        <title>Genomic analyses of the southern and eastern yellowjacket wasps (Hymenoptera: Vespidae) reveal evolutionary signatures of social life.</title>
        <authorList>
            <person name="Catto M.A."/>
            <person name="Caine P.B."/>
            <person name="Orr S.E."/>
            <person name="Hunt B.G."/>
            <person name="Goodisman M.A.D."/>
        </authorList>
    </citation>
    <scope>NUCLEOTIDE SEQUENCE [LARGE SCALE GENOMIC DNA]</scope>
    <source>
        <strain evidence="2">232</strain>
        <tissue evidence="2">Head and thorax</tissue>
    </source>
</reference>
<organism evidence="2 3">
    <name type="scientific">Vespula maculifrons</name>
    <name type="common">Eastern yellow jacket</name>
    <name type="synonym">Wasp</name>
    <dbReference type="NCBI Taxonomy" id="7453"/>
    <lineage>
        <taxon>Eukaryota</taxon>
        <taxon>Metazoa</taxon>
        <taxon>Ecdysozoa</taxon>
        <taxon>Arthropoda</taxon>
        <taxon>Hexapoda</taxon>
        <taxon>Insecta</taxon>
        <taxon>Pterygota</taxon>
        <taxon>Neoptera</taxon>
        <taxon>Endopterygota</taxon>
        <taxon>Hymenoptera</taxon>
        <taxon>Apocrita</taxon>
        <taxon>Aculeata</taxon>
        <taxon>Vespoidea</taxon>
        <taxon>Vespidae</taxon>
        <taxon>Vespinae</taxon>
        <taxon>Vespula</taxon>
    </lineage>
</organism>
<evidence type="ECO:0000256" key="1">
    <source>
        <dbReference type="SAM" id="Phobius"/>
    </source>
</evidence>
<feature type="transmembrane region" description="Helical" evidence="1">
    <location>
        <begin position="121"/>
        <end position="142"/>
    </location>
</feature>
<gene>
    <name evidence="2" type="ORF">V1477_020866</name>
</gene>
<dbReference type="Proteomes" id="UP001607303">
    <property type="component" value="Unassembled WGS sequence"/>
</dbReference>
<accession>A0ABD2ANP6</accession>
<protein>
    <recommendedName>
        <fullName evidence="4">Gustatory receptor</fullName>
    </recommendedName>
</protein>
<keyword evidence="3" id="KW-1185">Reference proteome</keyword>
<evidence type="ECO:0008006" key="4">
    <source>
        <dbReference type="Google" id="ProtNLM"/>
    </source>
</evidence>
<keyword evidence="1" id="KW-1133">Transmembrane helix</keyword>
<sequence length="490" mass="55920">MAAIHPFQKREFNSNALDPGHVSLSSALQYYKIIVMIIGFIDIIVNRIIDVIVLYGDFWINRRESAFGVQIHLVEESSVGSRRMVGLTRDIEPFLQASRFFGCGPHVITEEDILITKRGMIYTLLWMSIYLSTCIIGLYLIIVDTELEYKSFLLTFARTSLSYICLFTDAILSITWNWKIHAAFAQLRNFDRTTRFNERPTKSNKIRRICEESAPMFNGITYGMVNAAISMQLLKFVGLSFLLYQRFRRLCEILLLSEDGKIMVLERSRVNFRLEEIWWLHCCLSNATQIINSVYAAPLFFWIISMSFNTLSRLYTINGGDELPTLLLVRESLLISACVGNLFLIIAICHATASQANDVGKIAFSPLSSVIGKRNFTQDNIEAAAYFQLRKVYFFAAAGLIRIDLSLLLSVRRYEAEKIASGIMTYLVILHANNFNGPRRDSAVIINVYDTPLLGYTLQKKNVEGERIFRYTRKATDVCITVAEIFFGLS</sequence>
<feature type="transmembrane region" description="Helical" evidence="1">
    <location>
        <begin position="333"/>
        <end position="353"/>
    </location>
</feature>
<dbReference type="EMBL" id="JAYRBN010000116">
    <property type="protein sequence ID" value="KAL2722046.1"/>
    <property type="molecule type" value="Genomic_DNA"/>
</dbReference>
<dbReference type="AlphaFoldDB" id="A0ABD2ANP6"/>
<evidence type="ECO:0000313" key="2">
    <source>
        <dbReference type="EMBL" id="KAL2722046.1"/>
    </source>
</evidence>